<evidence type="ECO:0000313" key="2">
    <source>
        <dbReference type="Proteomes" id="UP001321473"/>
    </source>
</evidence>
<comment type="caution">
    <text evidence="1">The sequence shown here is derived from an EMBL/GenBank/DDBJ whole genome shotgun (WGS) entry which is preliminary data.</text>
</comment>
<evidence type="ECO:0000313" key="1">
    <source>
        <dbReference type="EMBL" id="KAK8764719.1"/>
    </source>
</evidence>
<dbReference type="AlphaFoldDB" id="A0AAQ4DQH9"/>
<keyword evidence="2" id="KW-1185">Reference proteome</keyword>
<accession>A0AAQ4DQH9</accession>
<reference evidence="1 2" key="1">
    <citation type="journal article" date="2023" name="Arcadia Sci">
        <title>De novo assembly of a long-read Amblyomma americanum tick genome.</title>
        <authorList>
            <person name="Chou S."/>
            <person name="Poskanzer K.E."/>
            <person name="Rollins M."/>
            <person name="Thuy-Boun P.S."/>
        </authorList>
    </citation>
    <scope>NUCLEOTIDE SEQUENCE [LARGE SCALE GENOMIC DNA]</scope>
    <source>
        <strain evidence="1">F_SG_1</strain>
        <tissue evidence="1">Salivary glands</tissue>
    </source>
</reference>
<protein>
    <submittedName>
        <fullName evidence="1">Uncharacterized protein</fullName>
    </submittedName>
</protein>
<sequence length="89" mass="9469">MLVRLVKRVIVLPHSSASAHSHSTVPCFTLSHCIESLRACGKSDPPPAAGMGISIDCEHQSGPIQLRSAHWAVGRSDCLAACGLQRQLL</sequence>
<gene>
    <name evidence="1" type="ORF">V5799_032672</name>
</gene>
<dbReference type="Proteomes" id="UP001321473">
    <property type="component" value="Unassembled WGS sequence"/>
</dbReference>
<proteinExistence type="predicted"/>
<dbReference type="EMBL" id="JARKHS020028078">
    <property type="protein sequence ID" value="KAK8764719.1"/>
    <property type="molecule type" value="Genomic_DNA"/>
</dbReference>
<name>A0AAQ4DQH9_AMBAM</name>
<organism evidence="1 2">
    <name type="scientific">Amblyomma americanum</name>
    <name type="common">Lone star tick</name>
    <dbReference type="NCBI Taxonomy" id="6943"/>
    <lineage>
        <taxon>Eukaryota</taxon>
        <taxon>Metazoa</taxon>
        <taxon>Ecdysozoa</taxon>
        <taxon>Arthropoda</taxon>
        <taxon>Chelicerata</taxon>
        <taxon>Arachnida</taxon>
        <taxon>Acari</taxon>
        <taxon>Parasitiformes</taxon>
        <taxon>Ixodida</taxon>
        <taxon>Ixodoidea</taxon>
        <taxon>Ixodidae</taxon>
        <taxon>Amblyomminae</taxon>
        <taxon>Amblyomma</taxon>
    </lineage>
</organism>